<dbReference type="FunFam" id="3.20.20.60:FF:000003">
    <property type="entry name" value="3-methyl-2-oxobutanoate hydroxymethyltransferase"/>
    <property type="match status" value="1"/>
</dbReference>
<name>A0A3B1AII7_9ZZZZ</name>
<dbReference type="EC" id="2.1.2.11" evidence="3"/>
<dbReference type="PIRSF" id="PIRSF000388">
    <property type="entry name" value="Pantoate_hydroxy_MeTrfase"/>
    <property type="match status" value="1"/>
</dbReference>
<organism evidence="5">
    <name type="scientific">hydrothermal vent metagenome</name>
    <dbReference type="NCBI Taxonomy" id="652676"/>
    <lineage>
        <taxon>unclassified sequences</taxon>
        <taxon>metagenomes</taxon>
        <taxon>ecological metagenomes</taxon>
    </lineage>
</organism>
<proteinExistence type="inferred from homology"/>
<keyword evidence="4 5" id="KW-0808">Transferase</keyword>
<dbReference type="InterPro" id="IPR015813">
    <property type="entry name" value="Pyrv/PenolPyrv_kinase-like_dom"/>
</dbReference>
<dbReference type="GO" id="GO:0008168">
    <property type="term" value="F:methyltransferase activity"/>
    <property type="evidence" value="ECO:0007669"/>
    <property type="project" value="UniProtKB-KW"/>
</dbReference>
<protein>
    <recommendedName>
        <fullName evidence="3">3-methyl-2-oxobutanoate hydroxymethyltransferase</fullName>
        <ecNumber evidence="3">2.1.2.11</ecNumber>
    </recommendedName>
</protein>
<sequence length="264" mass="28189">MSRITTSTLRKMKQAGEKITCLTAYDASFAQILVEEGVEILLVGDSLGMILQGRDSTLPVTLDEMIYHTQMVRTASQGVLVMADLPFMSYATPVQALTSAGRLMKEGGAHMVKLEGGALMVETAGLLAEHGIPVCAHLGLLPQSVNKLGGYKVQGRDEKQAEVMLLDARAMEDAGADILLLECVPSLLAAEITAAVDIPLIGIGAGPQCDAQVLVLYDMLGITPGKRPRFSKDFLQEADDIRGAVRAYVQAVKDGSFPADEHSF</sequence>
<reference evidence="5" key="1">
    <citation type="submission" date="2018-06" db="EMBL/GenBank/DDBJ databases">
        <authorList>
            <person name="Zhirakovskaya E."/>
        </authorList>
    </citation>
    <scope>NUCLEOTIDE SEQUENCE</scope>
</reference>
<evidence type="ECO:0000256" key="3">
    <source>
        <dbReference type="ARBA" id="ARBA00012618"/>
    </source>
</evidence>
<dbReference type="EMBL" id="UOFV01000186">
    <property type="protein sequence ID" value="VAW99703.1"/>
    <property type="molecule type" value="Genomic_DNA"/>
</dbReference>
<dbReference type="GO" id="GO:0000287">
    <property type="term" value="F:magnesium ion binding"/>
    <property type="evidence" value="ECO:0007669"/>
    <property type="project" value="TreeGrafter"/>
</dbReference>
<dbReference type="InterPro" id="IPR040442">
    <property type="entry name" value="Pyrv_kinase-like_dom_sf"/>
</dbReference>
<dbReference type="InterPro" id="IPR003700">
    <property type="entry name" value="Pantoate_hydroxy_MeTrfase"/>
</dbReference>
<dbReference type="AlphaFoldDB" id="A0A3B1AII7"/>
<dbReference type="GO" id="GO:0032259">
    <property type="term" value="P:methylation"/>
    <property type="evidence" value="ECO:0007669"/>
    <property type="project" value="UniProtKB-KW"/>
</dbReference>
<comment type="pathway">
    <text evidence="1">Cofactor biosynthesis; (R)-pantothenate biosynthesis; (R)-pantoate from 3-methyl-2-oxobutanoate: step 1/2.</text>
</comment>
<gene>
    <name evidence="5" type="ORF">MNBD_GAMMA19-1067</name>
</gene>
<dbReference type="NCBIfam" id="NF001452">
    <property type="entry name" value="PRK00311.1"/>
    <property type="match status" value="1"/>
</dbReference>
<dbReference type="NCBIfam" id="TIGR00222">
    <property type="entry name" value="panB"/>
    <property type="match status" value="1"/>
</dbReference>
<comment type="similarity">
    <text evidence="2">Belongs to the PanB family.</text>
</comment>
<dbReference type="GO" id="GO:0005737">
    <property type="term" value="C:cytoplasm"/>
    <property type="evidence" value="ECO:0007669"/>
    <property type="project" value="TreeGrafter"/>
</dbReference>
<dbReference type="CDD" id="cd06557">
    <property type="entry name" value="KPHMT-like"/>
    <property type="match status" value="1"/>
</dbReference>
<dbReference type="GO" id="GO:0003864">
    <property type="term" value="F:3-methyl-2-oxobutanoate hydroxymethyltransferase activity"/>
    <property type="evidence" value="ECO:0007669"/>
    <property type="project" value="UniProtKB-EC"/>
</dbReference>
<evidence type="ECO:0000313" key="5">
    <source>
        <dbReference type="EMBL" id="VAW99703.1"/>
    </source>
</evidence>
<dbReference type="GO" id="GO:0015940">
    <property type="term" value="P:pantothenate biosynthetic process"/>
    <property type="evidence" value="ECO:0007669"/>
    <property type="project" value="InterPro"/>
</dbReference>
<dbReference type="Gene3D" id="3.20.20.60">
    <property type="entry name" value="Phosphoenolpyruvate-binding domains"/>
    <property type="match status" value="1"/>
</dbReference>
<dbReference type="Pfam" id="PF02548">
    <property type="entry name" value="Pantoate_transf"/>
    <property type="match status" value="1"/>
</dbReference>
<keyword evidence="5" id="KW-0489">Methyltransferase</keyword>
<dbReference type="HAMAP" id="MF_00156">
    <property type="entry name" value="PanB"/>
    <property type="match status" value="1"/>
</dbReference>
<accession>A0A3B1AII7</accession>
<dbReference type="PANTHER" id="PTHR20881:SF0">
    <property type="entry name" value="3-METHYL-2-OXOBUTANOATE HYDROXYMETHYLTRANSFERASE"/>
    <property type="match status" value="1"/>
</dbReference>
<evidence type="ECO:0000256" key="1">
    <source>
        <dbReference type="ARBA" id="ARBA00005033"/>
    </source>
</evidence>
<dbReference type="PANTHER" id="PTHR20881">
    <property type="entry name" value="3-METHYL-2-OXOBUTANOATE HYDROXYMETHYLTRANSFERASE"/>
    <property type="match status" value="1"/>
</dbReference>
<dbReference type="SUPFAM" id="SSF51621">
    <property type="entry name" value="Phosphoenolpyruvate/pyruvate domain"/>
    <property type="match status" value="1"/>
</dbReference>
<evidence type="ECO:0000256" key="4">
    <source>
        <dbReference type="ARBA" id="ARBA00022679"/>
    </source>
</evidence>
<evidence type="ECO:0000256" key="2">
    <source>
        <dbReference type="ARBA" id="ARBA00008676"/>
    </source>
</evidence>